<proteinExistence type="predicted"/>
<protein>
    <submittedName>
        <fullName evidence="1">Uncharacterized protein</fullName>
    </submittedName>
</protein>
<evidence type="ECO:0000313" key="2">
    <source>
        <dbReference type="Proteomes" id="UP001224412"/>
    </source>
</evidence>
<dbReference type="GeneID" id="42781941"/>
<accession>A0AAP4F519</accession>
<name>A0AAP4F519_9CORY</name>
<dbReference type="AlphaFoldDB" id="A0AAP4F519"/>
<dbReference type="RefSeq" id="WP_027018121.1">
    <property type="nucleotide sequence ID" value="NZ_CP100362.1"/>
</dbReference>
<dbReference type="Proteomes" id="UP001224412">
    <property type="component" value="Unassembled WGS sequence"/>
</dbReference>
<sequence length="77" mass="8289">MSSEQIQDLRAELLVYRKQLAIATASFRKELAQQIMTTGALNATGMSQHSKGLLVGSTGILCALEPNNSVGIVTPEW</sequence>
<dbReference type="EMBL" id="JASNVH010000007">
    <property type="protein sequence ID" value="MDK4307046.1"/>
    <property type="molecule type" value="Genomic_DNA"/>
</dbReference>
<comment type="caution">
    <text evidence="1">The sequence shown here is derived from an EMBL/GenBank/DDBJ whole genome shotgun (WGS) entry which is preliminary data.</text>
</comment>
<reference evidence="1" key="1">
    <citation type="submission" date="2023-05" db="EMBL/GenBank/DDBJ databases">
        <title>Metabolic capabilities are highly conserved among human nasal-associated Corynebacterium species in pangenomic analyses.</title>
        <authorList>
            <person name="Tran T.H."/>
            <person name="Roberts A.Q."/>
            <person name="Escapa I.F."/>
            <person name="Gao W."/>
            <person name="Conlan S."/>
            <person name="Kong H."/>
            <person name="Segre J.A."/>
            <person name="Kelly M.S."/>
            <person name="Lemon K.P."/>
        </authorList>
    </citation>
    <scope>NUCLEOTIDE SEQUENCE</scope>
    <source>
        <strain evidence="1">KPL2773</strain>
    </source>
</reference>
<organism evidence="1 2">
    <name type="scientific">Corynebacterium pseudodiphtheriticum</name>
    <dbReference type="NCBI Taxonomy" id="37637"/>
    <lineage>
        <taxon>Bacteria</taxon>
        <taxon>Bacillati</taxon>
        <taxon>Actinomycetota</taxon>
        <taxon>Actinomycetes</taxon>
        <taxon>Mycobacteriales</taxon>
        <taxon>Corynebacteriaceae</taxon>
        <taxon>Corynebacterium</taxon>
    </lineage>
</organism>
<evidence type="ECO:0000313" key="1">
    <source>
        <dbReference type="EMBL" id="MDK4307046.1"/>
    </source>
</evidence>
<gene>
    <name evidence="1" type="ORF">QPX42_05740</name>
</gene>